<evidence type="ECO:0000313" key="1">
    <source>
        <dbReference type="EMBL" id="MDQ0506016.1"/>
    </source>
</evidence>
<name>A0ABU0LFV8_XANAG</name>
<organism evidence="1 2">
    <name type="scientific">Xanthobacter agilis</name>
    <dbReference type="NCBI Taxonomy" id="47492"/>
    <lineage>
        <taxon>Bacteria</taxon>
        <taxon>Pseudomonadati</taxon>
        <taxon>Pseudomonadota</taxon>
        <taxon>Alphaproteobacteria</taxon>
        <taxon>Hyphomicrobiales</taxon>
        <taxon>Xanthobacteraceae</taxon>
        <taxon>Xanthobacter</taxon>
    </lineage>
</organism>
<proteinExistence type="predicted"/>
<evidence type="ECO:0000313" key="2">
    <source>
        <dbReference type="Proteomes" id="UP001241747"/>
    </source>
</evidence>
<protein>
    <submittedName>
        <fullName evidence="1">Uncharacterized protein</fullName>
    </submittedName>
</protein>
<gene>
    <name evidence="1" type="ORF">QOZ94_002820</name>
</gene>
<dbReference type="Proteomes" id="UP001241747">
    <property type="component" value="Unassembled WGS sequence"/>
</dbReference>
<dbReference type="RefSeq" id="WP_237343891.1">
    <property type="nucleotide sequence ID" value="NZ_JABWGX010000001.1"/>
</dbReference>
<sequence length="94" mass="10529">MSENDKGLEWLNGLVKAVAVEQARSMVQHFILRDLVIQIAQAQGNPDAYVAAMFERVSTLVDQCELAGKPEVEAEMRWYAEQFFTQAGNSANRP</sequence>
<comment type="caution">
    <text evidence="1">The sequence shown here is derived from an EMBL/GenBank/DDBJ whole genome shotgun (WGS) entry which is preliminary data.</text>
</comment>
<accession>A0ABU0LFV8</accession>
<dbReference type="EMBL" id="JAUSVY010000006">
    <property type="protein sequence ID" value="MDQ0506016.1"/>
    <property type="molecule type" value="Genomic_DNA"/>
</dbReference>
<keyword evidence="2" id="KW-1185">Reference proteome</keyword>
<reference evidence="1 2" key="1">
    <citation type="submission" date="2023-07" db="EMBL/GenBank/DDBJ databases">
        <title>Genomic Encyclopedia of Type Strains, Phase IV (KMG-IV): sequencing the most valuable type-strain genomes for metagenomic binning, comparative biology and taxonomic classification.</title>
        <authorList>
            <person name="Goeker M."/>
        </authorList>
    </citation>
    <scope>NUCLEOTIDE SEQUENCE [LARGE SCALE GENOMIC DNA]</scope>
    <source>
        <strain evidence="1 2">DSM 3770</strain>
    </source>
</reference>